<sequence>METHQASFQFPAGTPMSFSQSQNGVSGHAVQGHPNQNHLDLSHSGSSTQTGVPLRARSFSETQRSSSRAEKRMGRLFRQNTTSAASSASNARGTASSTTPTNGNALSVSSSALASNQSTQTSTPILSSQDFHHESHASISDAVLTQVIKEEVDYEAPNSNIGHSNSSSISSQFGSQTSSSTAHSVSSAHANGNASLSASNVSSVNRKYSQSSAINGRLQTISSPDSMFNPTTSNQSTSLQPLIATSSVGVTHSSQEELSKLNQRSFSNKLSTLAEDSDDDQLEKLFRLSKKFAQLHREFTSVTGSLNLDISAPTKNFNIFLSVLQNVENKLNTQTELHNESVEIHLKYPLANSMMDLKKWIENLRLLIKSTDLNISDFQIRLTYYTLFSIFVELSNICQLIVPLPNKLKTHFNPNFTPSFSHNPLSTRSNTISSTDGKNKPTSTTLVRAPQSNQQSAPRQPPLRINKLDRQDSDASNGSSHDSTLINSATEDDKLFDLINHTIQASQAVFSQMNNAIAKGALMIAENSNTNENTDETNELNSIAYKVKDLTNQCLTLMERAKKVKACLNLAKNTTSTQTQGNELHKTIYEQTNLFLKSIISILAATKGAIDDIPTLNEVRSSLSILTRATKELTIKLETSHLKQSVLSSNPSSTSLIDQPKLSSIPSMGNFSLEHQQQQQQGNIQSPLLSQRNTKLKQILEQNESVPNSNLLNPKRPNNHMNLEINTTNLQGPDTFMQQTPLSVTTPLIASIGPAVASAVLPIQSPLKTSSNHPATFQQSIDENVNNNQNATTPSNRYDEQGTSNSINTEYNPFDRIIPRGS</sequence>
<accession>A0A2U9R901</accession>
<dbReference type="KEGG" id="pkz:C5L36_0D06300"/>
<feature type="region of interest" description="Disordered" evidence="1">
    <location>
        <begin position="157"/>
        <end position="192"/>
    </location>
</feature>
<organism evidence="2 3">
    <name type="scientific">Pichia kudriavzevii</name>
    <name type="common">Yeast</name>
    <name type="synonym">Issatchenkia orientalis</name>
    <dbReference type="NCBI Taxonomy" id="4909"/>
    <lineage>
        <taxon>Eukaryota</taxon>
        <taxon>Fungi</taxon>
        <taxon>Dikarya</taxon>
        <taxon>Ascomycota</taxon>
        <taxon>Saccharomycotina</taxon>
        <taxon>Pichiomycetes</taxon>
        <taxon>Pichiales</taxon>
        <taxon>Pichiaceae</taxon>
        <taxon>Pichia</taxon>
    </lineage>
</organism>
<dbReference type="STRING" id="4909.A0A2U9R901"/>
<feature type="compositionally biased region" description="Polar residues" evidence="1">
    <location>
        <begin position="16"/>
        <end position="25"/>
    </location>
</feature>
<dbReference type="EMBL" id="CP028776">
    <property type="protein sequence ID" value="AWU77904.1"/>
    <property type="molecule type" value="Genomic_DNA"/>
</dbReference>
<feature type="compositionally biased region" description="Polar residues" evidence="1">
    <location>
        <begin position="33"/>
        <end position="51"/>
    </location>
</feature>
<feature type="compositionally biased region" description="Low complexity" evidence="1">
    <location>
        <begin position="159"/>
        <end position="192"/>
    </location>
</feature>
<dbReference type="RefSeq" id="XP_029323380.1">
    <property type="nucleotide sequence ID" value="XM_029467520.1"/>
</dbReference>
<feature type="compositionally biased region" description="Polar residues" evidence="1">
    <location>
        <begin position="419"/>
        <end position="458"/>
    </location>
</feature>
<feature type="compositionally biased region" description="Low complexity" evidence="1">
    <location>
        <begin position="81"/>
        <end position="123"/>
    </location>
</feature>
<evidence type="ECO:0000313" key="3">
    <source>
        <dbReference type="Proteomes" id="UP000249293"/>
    </source>
</evidence>
<evidence type="ECO:0000313" key="2">
    <source>
        <dbReference type="EMBL" id="AWU77904.1"/>
    </source>
</evidence>
<proteinExistence type="predicted"/>
<feature type="region of interest" description="Disordered" evidence="1">
    <location>
        <begin position="781"/>
        <end position="822"/>
    </location>
</feature>
<evidence type="ECO:0000256" key="1">
    <source>
        <dbReference type="SAM" id="MobiDB-lite"/>
    </source>
</evidence>
<dbReference type="Pfam" id="PF10428">
    <property type="entry name" value="SOG2"/>
    <property type="match status" value="1"/>
</dbReference>
<feature type="region of interest" description="Disordered" evidence="1">
    <location>
        <begin position="1"/>
        <end position="133"/>
    </location>
</feature>
<dbReference type="AlphaFoldDB" id="A0A2U9R901"/>
<gene>
    <name evidence="2" type="ORF">C5L36_0D06300</name>
</gene>
<dbReference type="Proteomes" id="UP000249293">
    <property type="component" value="Chromosome 4"/>
</dbReference>
<dbReference type="OrthoDB" id="1394818at2759"/>
<dbReference type="InterPro" id="IPR019487">
    <property type="entry name" value="RAM_signalling_pathway_SOG2"/>
</dbReference>
<protein>
    <submittedName>
        <fullName evidence="2">Uncharacterized protein</fullName>
    </submittedName>
</protein>
<dbReference type="VEuPathDB" id="FungiDB:C5L36_0D06300"/>
<feature type="compositionally biased region" description="Polar residues" evidence="1">
    <location>
        <begin position="474"/>
        <end position="486"/>
    </location>
</feature>
<feature type="region of interest" description="Disordered" evidence="1">
    <location>
        <begin position="419"/>
        <end position="486"/>
    </location>
</feature>
<name>A0A2U9R901_PICKU</name>
<keyword evidence="3" id="KW-1185">Reference proteome</keyword>
<dbReference type="GeneID" id="40385732"/>
<feature type="compositionally biased region" description="Polar residues" evidence="1">
    <location>
        <begin position="781"/>
        <end position="811"/>
    </location>
</feature>
<reference evidence="2 3" key="1">
    <citation type="submission" date="2018-06" db="EMBL/GenBank/DDBJ databases">
        <title>Population genomics shows no distinction between pathogenic Candida krusei and environmental Pichia kudriavzevii: One species, four names.</title>
        <authorList>
            <person name="Douglass A.P."/>
            <person name="Offei B."/>
            <person name="Braun-Galleani S."/>
            <person name="Coughlan A.Y."/>
            <person name="Martos A."/>
            <person name="Ortiz-Merino R.A."/>
            <person name="Byrne K.P."/>
            <person name="Wolfe K.H."/>
        </authorList>
    </citation>
    <scope>NUCLEOTIDE SEQUENCE [LARGE SCALE GENOMIC DNA]</scope>
    <source>
        <strain evidence="2 3">CBS573</strain>
    </source>
</reference>